<proteinExistence type="predicted"/>
<evidence type="ECO:0000313" key="3">
    <source>
        <dbReference type="Proteomes" id="UP000654345"/>
    </source>
</evidence>
<dbReference type="EMBL" id="BNJG01000003">
    <property type="protein sequence ID" value="GHO59282.1"/>
    <property type="molecule type" value="Genomic_DNA"/>
</dbReference>
<keyword evidence="3" id="KW-1185">Reference proteome</keyword>
<dbReference type="InterPro" id="IPR027417">
    <property type="entry name" value="P-loop_NTPase"/>
</dbReference>
<dbReference type="SUPFAM" id="SSF52540">
    <property type="entry name" value="P-loop containing nucleoside triphosphate hydrolases"/>
    <property type="match status" value="2"/>
</dbReference>
<comment type="caution">
    <text evidence="2">The sequence shown here is derived from an EMBL/GenBank/DDBJ whole genome shotgun (WGS) entry which is preliminary data.</text>
</comment>
<dbReference type="InterPro" id="IPR001650">
    <property type="entry name" value="Helicase_C-like"/>
</dbReference>
<dbReference type="Gene3D" id="3.40.50.300">
    <property type="entry name" value="P-loop containing nucleotide triphosphate hydrolases"/>
    <property type="match status" value="1"/>
</dbReference>
<reference evidence="2 3" key="1">
    <citation type="journal article" date="2021" name="Int. J. Syst. Evol. Microbiol.">
        <title>Reticulibacter mediterranei gen. nov., sp. nov., within the new family Reticulibacteraceae fam. nov., and Ktedonospora formicarum gen. nov., sp. nov., Ktedonobacter robiniae sp. nov., Dictyobacter formicarum sp. nov. and Dictyobacter arantiisoli sp. nov., belonging to the class Ktedonobacteria.</title>
        <authorList>
            <person name="Yabe S."/>
            <person name="Zheng Y."/>
            <person name="Wang C.M."/>
            <person name="Sakai Y."/>
            <person name="Abe K."/>
            <person name="Yokota A."/>
            <person name="Donadio S."/>
            <person name="Cavaletti L."/>
            <person name="Monciardini P."/>
        </authorList>
    </citation>
    <scope>NUCLEOTIDE SEQUENCE [LARGE SCALE GENOMIC DNA]</scope>
    <source>
        <strain evidence="2 3">SOSP1-30</strain>
    </source>
</reference>
<feature type="domain" description="Helicase C-terminal" evidence="1">
    <location>
        <begin position="768"/>
        <end position="949"/>
    </location>
</feature>
<evidence type="ECO:0000259" key="1">
    <source>
        <dbReference type="PROSITE" id="PS51194"/>
    </source>
</evidence>
<dbReference type="RefSeq" id="WP_201375481.1">
    <property type="nucleotide sequence ID" value="NZ_BNJG01000003.1"/>
</dbReference>
<gene>
    <name evidence="2" type="ORF">KSB_77570</name>
</gene>
<protein>
    <recommendedName>
        <fullName evidence="1">Helicase C-terminal domain-containing protein</fullName>
    </recommendedName>
</protein>
<dbReference type="Proteomes" id="UP000654345">
    <property type="component" value="Unassembled WGS sequence"/>
</dbReference>
<dbReference type="PROSITE" id="PS51194">
    <property type="entry name" value="HELICASE_CTER"/>
    <property type="match status" value="1"/>
</dbReference>
<evidence type="ECO:0000313" key="2">
    <source>
        <dbReference type="EMBL" id="GHO59282.1"/>
    </source>
</evidence>
<name>A0ABQ3V3E3_9CHLR</name>
<sequence>MNKQKQSIAEDCGRFFENGFNIGILTYIRQHEKQFAHHLDQLYVNDLRELHFPEMAKNSFKRHKFTIDENKRKIARQWFLFFLQKGFLAGLNFFAEYIEALPWSADEGPIEITYYQCSFCGENSLYTNHKTNEQEWGEILAQLAHYHIDPSSIPLQQHQRAGRFLKADTLLLLRLGDTWRMLCIDLSIFSVTTDENLRDPNDAQVLRELLIRDLSYMRSKSVFANLSIDTASGSPDFTFSKGLNTYFTAFKHDDKESAKLIQAGSYAFDFYMFLKERQLFTDTSNITFNIVGYTDRGINAMTCTQQNMNVLATCAHIYQHDIGAETIHQARLEVLETIRSNAARSFENGENFTNAVMSVVTNHEDGVHWVTPDYQEHIDNFVNSSDPFVLSSLSDDIKERLAASLNPLSTLDLRQAHQNLIMQELDASSNTTFLFLTGNPGIGKTTAITKFLEQHRNEGFLFLYVSPRTQVNLDIVNKFRDKKTKILQGDTFALTSNSVVIQENQGKPTVHYYAAQRRGDFIRQGLKDPVTFIDAHQLENERPKRHTHRLSQLSEERIWDHGETSSGVLNSVCNALYISLREQLSRQLIATAAIQSLKKLGHGKDAHNTLTHLKKIFRMATKGNRVLPAEMQKLAQEIKHIFIMIDEVTGDESGVAFLDGIRKFVKDYELTQHGFNTKVIIADASIVDHDVIKQHIQDGANEYEPDKIFFRNVTSSDTVAPLSRFEFPFYKKQSVCINANSYPAKSLSLSYRICFEFMKYDEEAMLHAKERLIEQIQQRMIEDIDTLLQRQDVPQIIVYIQDKKRLAQLIEGLRQRYGHFEKKVHYLSIHANISDKDKKEVDDFKEKVRVIFMTASASRGLSFPLATHILVDIPRFEVEQNLMEIIQVIYRGRGDEMIEQKEKELLFYLSDRAVYYDDSMREISLRESVLNVFNVLLILKTAIMTRIVGYGQVGRQKLMIIPIGGKSVLAAGETYIGVLERLITEVRKEYMRNYDRPWLKDVYKSLRELLGQADFRLSTSKEDRESSEHEQTTTYLSMLRTFTARFTDAVYNGLHRLLTWEPMELGYLAGGLLIVSAGQKQLQERYVMQLEDKLRKVRESSLYKRMQHINLSEDYPDSLRNAMYKALELIDLLNNASPEKTQHFTQDSRNPDQYYAIPLLAFLQENILKEYFSRSPEEPEEASFRWLLAAYTRTFYPITSALPIGDEYDEFPFLLFRSFNLKEIRKRIFSDTHLLISNEMNVLNMLLSYRD</sequence>
<organism evidence="2 3">
    <name type="scientific">Ktedonobacter robiniae</name>
    <dbReference type="NCBI Taxonomy" id="2778365"/>
    <lineage>
        <taxon>Bacteria</taxon>
        <taxon>Bacillati</taxon>
        <taxon>Chloroflexota</taxon>
        <taxon>Ktedonobacteria</taxon>
        <taxon>Ktedonobacterales</taxon>
        <taxon>Ktedonobacteraceae</taxon>
        <taxon>Ktedonobacter</taxon>
    </lineage>
</organism>
<accession>A0ABQ3V3E3</accession>
<dbReference type="Pfam" id="PF00271">
    <property type="entry name" value="Helicase_C"/>
    <property type="match status" value="1"/>
</dbReference>